<evidence type="ECO:0000256" key="8">
    <source>
        <dbReference type="ARBA" id="ARBA00023014"/>
    </source>
</evidence>
<keyword evidence="9" id="KW-0812">Transmembrane</keyword>
<sequence>MRARIDALTGRVSMYRLATITLAIVLAQAVLFAFLDVIGPDPYAILGTLGVVIVATLGANEIAARLARVVPHRESSVITALIVTCIVQPSLTMPGLVAAAGAGVLAALSKYLVVWRGRHLLNPAATGVWVAGLIGYGFGQGVGFWWVATPALLPAVAVGALLLLDRTRRLDVGLVFVLLTIVIIGARLVATGTAPLGAVTTVLQLFPVVFLAGFMLSEPLTLPPRRWQQWLTAAVTAVAFSIPFGFGPIYTSPELALVLGNIVAFAVSRRGGVSLRLVERAPLSDHATEYRFEPSRRFAFEAGQYLELHLPHRADIRGTRRTFSIASAPELAATEQSRVAIGMRTPEGGSSFKAALAQLEPGTPVAVTQVAGDFLLPRDPAVSLLMVAGGIGMTPFASQLASLAARGDQRDIVLLVVSSNPGEVLYREAAEAAGARIVEASPDQLTPDALPELVPDLASRRGFVSGAPSLVATARTALRRAGVRRVHTDYFAGY</sequence>
<keyword evidence="6" id="KW-0560">Oxidoreductase</keyword>
<keyword evidence="12" id="KW-1185">Reference proteome</keyword>
<dbReference type="SUPFAM" id="SSF63380">
    <property type="entry name" value="Riboflavin synthase domain-like"/>
    <property type="match status" value="1"/>
</dbReference>
<feature type="transmembrane region" description="Helical" evidence="9">
    <location>
        <begin position="75"/>
        <end position="91"/>
    </location>
</feature>
<dbReference type="InterPro" id="IPR017938">
    <property type="entry name" value="Riboflavin_synthase-like_b-brl"/>
</dbReference>
<dbReference type="CDD" id="cd00322">
    <property type="entry name" value="FNR_like"/>
    <property type="match status" value="1"/>
</dbReference>
<dbReference type="PRINTS" id="PR00410">
    <property type="entry name" value="PHEHYDRXLASE"/>
</dbReference>
<evidence type="ECO:0000256" key="7">
    <source>
        <dbReference type="ARBA" id="ARBA00023004"/>
    </source>
</evidence>
<dbReference type="Proteomes" id="UP000552883">
    <property type="component" value="Unassembled WGS sequence"/>
</dbReference>
<feature type="transmembrane region" description="Helical" evidence="9">
    <location>
        <begin position="229"/>
        <end position="249"/>
    </location>
</feature>
<feature type="transmembrane region" description="Helical" evidence="9">
    <location>
        <begin position="144"/>
        <end position="164"/>
    </location>
</feature>
<dbReference type="SUPFAM" id="SSF52343">
    <property type="entry name" value="Ferredoxin reductase-like, C-terminal NADP-linked domain"/>
    <property type="match status" value="1"/>
</dbReference>
<comment type="cofactor">
    <cofactor evidence="1">
        <name>FAD</name>
        <dbReference type="ChEBI" id="CHEBI:57692"/>
    </cofactor>
</comment>
<evidence type="ECO:0000256" key="6">
    <source>
        <dbReference type="ARBA" id="ARBA00023002"/>
    </source>
</evidence>
<feature type="transmembrane region" description="Helical" evidence="9">
    <location>
        <begin position="12"/>
        <end position="37"/>
    </location>
</feature>
<evidence type="ECO:0000256" key="3">
    <source>
        <dbReference type="ARBA" id="ARBA00022714"/>
    </source>
</evidence>
<keyword evidence="8" id="KW-0411">Iron-sulfur</keyword>
<organism evidence="11 12">
    <name type="scientific">Microcella frigidaquae</name>
    <dbReference type="NCBI Taxonomy" id="424758"/>
    <lineage>
        <taxon>Bacteria</taxon>
        <taxon>Bacillati</taxon>
        <taxon>Actinomycetota</taxon>
        <taxon>Actinomycetes</taxon>
        <taxon>Micrococcales</taxon>
        <taxon>Microbacteriaceae</taxon>
        <taxon>Microcella</taxon>
    </lineage>
</organism>
<keyword evidence="9" id="KW-0472">Membrane</keyword>
<feature type="transmembrane region" description="Helical" evidence="9">
    <location>
        <begin position="120"/>
        <end position="138"/>
    </location>
</feature>
<gene>
    <name evidence="11" type="ORF">BJ959_001195</name>
</gene>
<feature type="transmembrane region" description="Helical" evidence="9">
    <location>
        <begin position="196"/>
        <end position="217"/>
    </location>
</feature>
<feature type="domain" description="FAD-binding FR-type" evidence="10">
    <location>
        <begin position="270"/>
        <end position="377"/>
    </location>
</feature>
<protein>
    <submittedName>
        <fullName evidence="11">Ferredoxin-NADP reductase</fullName>
    </submittedName>
</protein>
<keyword evidence="7" id="KW-0408">Iron</keyword>
<dbReference type="EMBL" id="JACHBS010000001">
    <property type="protein sequence ID" value="MBB5617699.1"/>
    <property type="molecule type" value="Genomic_DNA"/>
</dbReference>
<proteinExistence type="predicted"/>
<accession>A0A840XP53</accession>
<comment type="caution">
    <text evidence="11">The sequence shown here is derived from an EMBL/GenBank/DDBJ whole genome shotgun (WGS) entry which is preliminary data.</text>
</comment>
<evidence type="ECO:0000256" key="9">
    <source>
        <dbReference type="SAM" id="Phobius"/>
    </source>
</evidence>
<dbReference type="InterPro" id="IPR017927">
    <property type="entry name" value="FAD-bd_FR_type"/>
</dbReference>
<dbReference type="GO" id="GO:0046872">
    <property type="term" value="F:metal ion binding"/>
    <property type="evidence" value="ECO:0007669"/>
    <property type="project" value="UniProtKB-KW"/>
</dbReference>
<feature type="transmembrane region" description="Helical" evidence="9">
    <location>
        <begin position="171"/>
        <end position="190"/>
    </location>
</feature>
<dbReference type="PROSITE" id="PS51384">
    <property type="entry name" value="FAD_FR"/>
    <property type="match status" value="1"/>
</dbReference>
<dbReference type="Gene3D" id="2.40.30.10">
    <property type="entry name" value="Translation factors"/>
    <property type="match status" value="1"/>
</dbReference>
<keyword evidence="3" id="KW-0001">2Fe-2S</keyword>
<name>A0A840XP53_9MICO</name>
<dbReference type="PANTHER" id="PTHR47354:SF6">
    <property type="entry name" value="NADH OXIDOREDUCTASE HCR"/>
    <property type="match status" value="1"/>
</dbReference>
<dbReference type="RefSeq" id="WP_153982995.1">
    <property type="nucleotide sequence ID" value="NZ_BAAANZ010000006.1"/>
</dbReference>
<evidence type="ECO:0000256" key="2">
    <source>
        <dbReference type="ARBA" id="ARBA00022630"/>
    </source>
</evidence>
<evidence type="ECO:0000313" key="11">
    <source>
        <dbReference type="EMBL" id="MBB5617699.1"/>
    </source>
</evidence>
<reference evidence="11 12" key="1">
    <citation type="submission" date="2020-08" db="EMBL/GenBank/DDBJ databases">
        <title>Sequencing the genomes of 1000 actinobacteria strains.</title>
        <authorList>
            <person name="Klenk H.-P."/>
        </authorList>
    </citation>
    <scope>NUCLEOTIDE SEQUENCE [LARGE SCALE GENOMIC DNA]</scope>
    <source>
        <strain evidence="11 12">DSM 23889</strain>
    </source>
</reference>
<evidence type="ECO:0000256" key="4">
    <source>
        <dbReference type="ARBA" id="ARBA00022723"/>
    </source>
</evidence>
<dbReference type="GO" id="GO:0051537">
    <property type="term" value="F:2 iron, 2 sulfur cluster binding"/>
    <property type="evidence" value="ECO:0007669"/>
    <property type="project" value="UniProtKB-KW"/>
</dbReference>
<keyword evidence="5" id="KW-0274">FAD</keyword>
<dbReference type="InterPro" id="IPR039261">
    <property type="entry name" value="FNR_nucleotide-bd"/>
</dbReference>
<keyword evidence="2" id="KW-0285">Flavoprotein</keyword>
<dbReference type="AlphaFoldDB" id="A0A840XP53"/>
<evidence type="ECO:0000259" key="10">
    <source>
        <dbReference type="PROSITE" id="PS51384"/>
    </source>
</evidence>
<dbReference type="GO" id="GO:0016491">
    <property type="term" value="F:oxidoreductase activity"/>
    <property type="evidence" value="ECO:0007669"/>
    <property type="project" value="UniProtKB-KW"/>
</dbReference>
<feature type="transmembrane region" description="Helical" evidence="9">
    <location>
        <begin position="97"/>
        <end position="113"/>
    </location>
</feature>
<dbReference type="Gene3D" id="3.40.50.80">
    <property type="entry name" value="Nucleotide-binding domain of ferredoxin-NADP reductase (FNR) module"/>
    <property type="match status" value="1"/>
</dbReference>
<dbReference type="InterPro" id="IPR050415">
    <property type="entry name" value="MRET"/>
</dbReference>
<dbReference type="OrthoDB" id="9801223at2"/>
<feature type="transmembrane region" description="Helical" evidence="9">
    <location>
        <begin position="43"/>
        <end position="63"/>
    </location>
</feature>
<keyword evidence="9" id="KW-1133">Transmembrane helix</keyword>
<dbReference type="PANTHER" id="PTHR47354">
    <property type="entry name" value="NADH OXIDOREDUCTASE HCR"/>
    <property type="match status" value="1"/>
</dbReference>
<evidence type="ECO:0000256" key="1">
    <source>
        <dbReference type="ARBA" id="ARBA00001974"/>
    </source>
</evidence>
<keyword evidence="4" id="KW-0479">Metal-binding</keyword>
<evidence type="ECO:0000313" key="12">
    <source>
        <dbReference type="Proteomes" id="UP000552883"/>
    </source>
</evidence>
<evidence type="ECO:0000256" key="5">
    <source>
        <dbReference type="ARBA" id="ARBA00022827"/>
    </source>
</evidence>